<keyword evidence="4" id="KW-0762">Sugar transport</keyword>
<dbReference type="InterPro" id="IPR036662">
    <property type="entry name" value="PTS_EIIA_man-typ_sf"/>
</dbReference>
<name>A0A1H6VBB6_9FIRM</name>
<proteinExistence type="predicted"/>
<dbReference type="GO" id="GO:0016301">
    <property type="term" value="F:kinase activity"/>
    <property type="evidence" value="ECO:0007669"/>
    <property type="project" value="UniProtKB-KW"/>
</dbReference>
<dbReference type="PROSITE" id="PS51096">
    <property type="entry name" value="PTS_EIIA_TYPE_4"/>
    <property type="match status" value="1"/>
</dbReference>
<gene>
    <name evidence="9" type="ORF">SAMN05660742_102234</name>
</gene>
<dbReference type="GO" id="GO:0005737">
    <property type="term" value="C:cytoplasm"/>
    <property type="evidence" value="ECO:0007669"/>
    <property type="project" value="UniProtKB-SubCell"/>
</dbReference>
<evidence type="ECO:0000256" key="3">
    <source>
        <dbReference type="ARBA" id="ARBA00022490"/>
    </source>
</evidence>
<dbReference type="InterPro" id="IPR004701">
    <property type="entry name" value="PTS_EIIA_man-typ"/>
</dbReference>
<dbReference type="STRING" id="84035.SAMN05660742_102234"/>
<evidence type="ECO:0000313" key="9">
    <source>
        <dbReference type="EMBL" id="SEJ00274.1"/>
    </source>
</evidence>
<keyword evidence="5" id="KW-0808">Transferase</keyword>
<evidence type="ECO:0000313" key="10">
    <source>
        <dbReference type="Proteomes" id="UP000199662"/>
    </source>
</evidence>
<organism evidence="9 10">
    <name type="scientific">Propionispira arboris</name>
    <dbReference type="NCBI Taxonomy" id="84035"/>
    <lineage>
        <taxon>Bacteria</taxon>
        <taxon>Bacillati</taxon>
        <taxon>Bacillota</taxon>
        <taxon>Negativicutes</taxon>
        <taxon>Selenomonadales</taxon>
        <taxon>Selenomonadaceae</taxon>
        <taxon>Propionispira</taxon>
    </lineage>
</organism>
<dbReference type="PANTHER" id="PTHR33799">
    <property type="entry name" value="PTS PERMEASE-RELATED-RELATED"/>
    <property type="match status" value="1"/>
</dbReference>
<evidence type="ECO:0000256" key="7">
    <source>
        <dbReference type="ARBA" id="ARBA00022777"/>
    </source>
</evidence>
<dbReference type="PANTHER" id="PTHR33799:SF1">
    <property type="entry name" value="PTS SYSTEM MANNOSE-SPECIFIC EIIAB COMPONENT-RELATED"/>
    <property type="match status" value="1"/>
</dbReference>
<dbReference type="AlphaFoldDB" id="A0A1H6VBB6"/>
<evidence type="ECO:0000256" key="6">
    <source>
        <dbReference type="ARBA" id="ARBA00022683"/>
    </source>
</evidence>
<evidence type="ECO:0000256" key="1">
    <source>
        <dbReference type="ARBA" id="ARBA00004496"/>
    </source>
</evidence>
<accession>A0A1H6VBB6</accession>
<dbReference type="InterPro" id="IPR051471">
    <property type="entry name" value="Bacterial_PTS_sugar_comp"/>
</dbReference>
<dbReference type="Gene3D" id="3.40.50.510">
    <property type="entry name" value="Phosphotransferase system, mannose-type IIA component"/>
    <property type="match status" value="1"/>
</dbReference>
<feature type="domain" description="PTS EIIA type-4" evidence="8">
    <location>
        <begin position="1"/>
        <end position="138"/>
    </location>
</feature>
<dbReference type="GO" id="GO:0016020">
    <property type="term" value="C:membrane"/>
    <property type="evidence" value="ECO:0007669"/>
    <property type="project" value="InterPro"/>
</dbReference>
<comment type="subcellular location">
    <subcellularLocation>
        <location evidence="1">Cytoplasm</location>
    </subcellularLocation>
</comment>
<dbReference type="EMBL" id="FNZK01000002">
    <property type="protein sequence ID" value="SEJ00274.1"/>
    <property type="molecule type" value="Genomic_DNA"/>
</dbReference>
<keyword evidence="7" id="KW-0418">Kinase</keyword>
<reference evidence="9 10" key="1">
    <citation type="submission" date="2016-10" db="EMBL/GenBank/DDBJ databases">
        <authorList>
            <person name="de Groot N.N."/>
        </authorList>
    </citation>
    <scope>NUCLEOTIDE SEQUENCE [LARGE SCALE GENOMIC DNA]</scope>
    <source>
        <strain evidence="9 10">DSM 2179</strain>
    </source>
</reference>
<dbReference type="SUPFAM" id="SSF53062">
    <property type="entry name" value="PTS system fructose IIA component-like"/>
    <property type="match status" value="1"/>
</dbReference>
<keyword evidence="6" id="KW-0598">Phosphotransferase system</keyword>
<protein>
    <submittedName>
        <fullName evidence="9">PTS system, mannose-specific IIA component</fullName>
    </submittedName>
</protein>
<keyword evidence="2" id="KW-0813">Transport</keyword>
<evidence type="ECO:0000256" key="5">
    <source>
        <dbReference type="ARBA" id="ARBA00022679"/>
    </source>
</evidence>
<dbReference type="GO" id="GO:0009401">
    <property type="term" value="P:phosphoenolpyruvate-dependent sugar phosphotransferase system"/>
    <property type="evidence" value="ECO:0007669"/>
    <property type="project" value="UniProtKB-KW"/>
</dbReference>
<dbReference type="Proteomes" id="UP000199662">
    <property type="component" value="Unassembled WGS sequence"/>
</dbReference>
<keyword evidence="3" id="KW-0963">Cytoplasm</keyword>
<evidence type="ECO:0000256" key="2">
    <source>
        <dbReference type="ARBA" id="ARBA00022448"/>
    </source>
</evidence>
<dbReference type="Pfam" id="PF03610">
    <property type="entry name" value="EIIA-man"/>
    <property type="match status" value="1"/>
</dbReference>
<dbReference type="RefSeq" id="WP_091829119.1">
    <property type="nucleotide sequence ID" value="NZ_FNZK01000002.1"/>
</dbReference>
<keyword evidence="10" id="KW-1185">Reference proteome</keyword>
<dbReference type="CDD" id="cd00006">
    <property type="entry name" value="PTS_IIA_man"/>
    <property type="match status" value="1"/>
</dbReference>
<dbReference type="InterPro" id="IPR033887">
    <property type="entry name" value="PTS_IIA_man"/>
</dbReference>
<sequence>MIGIILATHADLGQELIQAITLILGKQSNLKAIGLKHGDSIETFEQKLLGLFDEIDTGDGVLGFCDFLGGTPANTLMRCMKKKYFPCITGVNMPMLIEALTNRESISVEELKDRCIIIGTNSILSLKNVIEEAAQQNTEEEF</sequence>
<evidence type="ECO:0000259" key="8">
    <source>
        <dbReference type="PROSITE" id="PS51096"/>
    </source>
</evidence>
<evidence type="ECO:0000256" key="4">
    <source>
        <dbReference type="ARBA" id="ARBA00022597"/>
    </source>
</evidence>